<dbReference type="InterPro" id="IPR020568">
    <property type="entry name" value="Ribosomal_Su5_D2-typ_SF"/>
</dbReference>
<dbReference type="Proteomes" id="UP001161497">
    <property type="component" value="Chromosome"/>
</dbReference>
<dbReference type="RefSeq" id="WP_009061802.1">
    <property type="nucleotide sequence ID" value="NZ_JAHXRZ010000004.1"/>
</dbReference>
<dbReference type="InterPro" id="IPR014721">
    <property type="entry name" value="Ribsml_uS5_D2-typ_fold_subgr"/>
</dbReference>
<keyword evidence="12" id="KW-0963">Cytoplasm</keyword>
<keyword evidence="16" id="KW-1185">Reference proteome</keyword>
<dbReference type="PIRSF" id="PIRSF000676">
    <property type="entry name" value="Homoser_kin"/>
    <property type="match status" value="1"/>
</dbReference>
<dbReference type="EC" id="2.7.1.39" evidence="3 12"/>
<evidence type="ECO:0000256" key="3">
    <source>
        <dbReference type="ARBA" id="ARBA00012078"/>
    </source>
</evidence>
<keyword evidence="8 12" id="KW-0547">Nucleotide-binding</keyword>
<keyword evidence="10 12" id="KW-0067">ATP-binding</keyword>
<feature type="domain" description="GHMP kinase N-terminal" evidence="13">
    <location>
        <begin position="60"/>
        <end position="140"/>
    </location>
</feature>
<evidence type="ECO:0000256" key="12">
    <source>
        <dbReference type="HAMAP-Rule" id="MF_00384"/>
    </source>
</evidence>
<organism evidence="15 16">
    <name type="scientific">Candidatus Methylacidiphilum fumarolicum</name>
    <dbReference type="NCBI Taxonomy" id="591154"/>
    <lineage>
        <taxon>Bacteria</taxon>
        <taxon>Pseudomonadati</taxon>
        <taxon>Verrucomicrobiota</taxon>
        <taxon>Methylacidiphilae</taxon>
        <taxon>Methylacidiphilales</taxon>
        <taxon>Methylacidiphilaceae</taxon>
        <taxon>Methylacidiphilum (ex Ratnadevi et al. 2023)</taxon>
    </lineage>
</organism>
<name>A0ABM9IGB0_9BACT</name>
<dbReference type="InterPro" id="IPR036554">
    <property type="entry name" value="GHMP_kinase_C_sf"/>
</dbReference>
<evidence type="ECO:0000256" key="1">
    <source>
        <dbReference type="ARBA" id="ARBA00005015"/>
    </source>
</evidence>
<evidence type="ECO:0000256" key="4">
    <source>
        <dbReference type="ARBA" id="ARBA00017858"/>
    </source>
</evidence>
<feature type="domain" description="GHMP kinase C-terminal" evidence="14">
    <location>
        <begin position="216"/>
        <end position="271"/>
    </location>
</feature>
<dbReference type="SUPFAM" id="SSF55060">
    <property type="entry name" value="GHMP Kinase, C-terminal domain"/>
    <property type="match status" value="1"/>
</dbReference>
<keyword evidence="7 12" id="KW-0791">Threonine biosynthesis</keyword>
<feature type="binding site" evidence="12">
    <location>
        <begin position="87"/>
        <end position="97"/>
    </location>
    <ligand>
        <name>ATP</name>
        <dbReference type="ChEBI" id="CHEBI:30616"/>
    </ligand>
</feature>
<dbReference type="InterPro" id="IPR013750">
    <property type="entry name" value="GHMP_kinase_C_dom"/>
</dbReference>
<dbReference type="InterPro" id="IPR000870">
    <property type="entry name" value="Homoserine_kinase"/>
</dbReference>
<evidence type="ECO:0000256" key="9">
    <source>
        <dbReference type="ARBA" id="ARBA00022777"/>
    </source>
</evidence>
<dbReference type="SUPFAM" id="SSF54211">
    <property type="entry name" value="Ribosomal protein S5 domain 2-like"/>
    <property type="match status" value="1"/>
</dbReference>
<reference evidence="15" key="1">
    <citation type="submission" date="2023-03" db="EMBL/GenBank/DDBJ databases">
        <authorList>
            <person name="Cremers G."/>
            <person name="Picone N."/>
        </authorList>
    </citation>
    <scope>NUCLEOTIDE SEQUENCE</scope>
    <source>
        <strain evidence="15">Sample_alias</strain>
    </source>
</reference>
<dbReference type="InterPro" id="IPR006203">
    <property type="entry name" value="GHMP_knse_ATP-bd_CS"/>
</dbReference>
<dbReference type="EMBL" id="OX458932">
    <property type="protein sequence ID" value="CAI9086753.1"/>
    <property type="molecule type" value="Genomic_DNA"/>
</dbReference>
<evidence type="ECO:0000256" key="2">
    <source>
        <dbReference type="ARBA" id="ARBA00007370"/>
    </source>
</evidence>
<gene>
    <name evidence="12 15" type="primary">thrB</name>
    <name evidence="15" type="ORF">MFUM_2448</name>
</gene>
<comment type="pathway">
    <text evidence="1 12">Amino-acid biosynthesis; L-threonine biosynthesis; L-threonine from L-aspartate: step 4/5.</text>
</comment>
<proteinExistence type="inferred from homology"/>
<dbReference type="NCBIfam" id="TIGR00191">
    <property type="entry name" value="thrB"/>
    <property type="match status" value="1"/>
</dbReference>
<dbReference type="Gene3D" id="3.30.70.890">
    <property type="entry name" value="GHMP kinase, C-terminal domain"/>
    <property type="match status" value="1"/>
</dbReference>
<evidence type="ECO:0000313" key="16">
    <source>
        <dbReference type="Proteomes" id="UP001161497"/>
    </source>
</evidence>
<dbReference type="PROSITE" id="PS00627">
    <property type="entry name" value="GHMP_KINASES_ATP"/>
    <property type="match status" value="1"/>
</dbReference>
<sequence>MLSVSATNQKKRWLVKVPATTTNFGPGFDTFGAALSLYNEFLIEANDDSLPSPEPHHPMVYETVKAFEKKIQSAAIPFKWSVKSQIPQARGLGSSASIRLGILAGLNALSGNSLKREELLEIASELEGHPDNVTPALFGGFTICGPAKKILRCRIESKLFFVAFVPQIEIPTELSRRILPTEIKLKEAILNLQRATSMAICFFEKKYEALSGLFVDYFHEPYRLPAIPFWEKLRDTSLKAGALGFYLSGSGSTLMSLAYKNPTNVVLALKEELLKLGIPGEILVLKPDNFGLRIAHLAKPL</sequence>
<accession>A0ABM9IGB0</accession>
<comment type="function">
    <text evidence="12">Catalyzes the ATP-dependent phosphorylation of L-homoserine to L-homoserine phosphate.</text>
</comment>
<comment type="subcellular location">
    <subcellularLocation>
        <location evidence="12">Cytoplasm</location>
    </subcellularLocation>
</comment>
<dbReference type="InterPro" id="IPR006204">
    <property type="entry name" value="GHMP_kinase_N_dom"/>
</dbReference>
<dbReference type="GO" id="GO:0004413">
    <property type="term" value="F:homoserine kinase activity"/>
    <property type="evidence" value="ECO:0007669"/>
    <property type="project" value="UniProtKB-EC"/>
</dbReference>
<evidence type="ECO:0000256" key="11">
    <source>
        <dbReference type="ARBA" id="ARBA00049375"/>
    </source>
</evidence>
<evidence type="ECO:0000256" key="5">
    <source>
        <dbReference type="ARBA" id="ARBA00022605"/>
    </source>
</evidence>
<dbReference type="PRINTS" id="PR00958">
    <property type="entry name" value="HOMSERKINASE"/>
</dbReference>
<keyword evidence="6 12" id="KW-0808">Transferase</keyword>
<evidence type="ECO:0000259" key="14">
    <source>
        <dbReference type="Pfam" id="PF08544"/>
    </source>
</evidence>
<dbReference type="HAMAP" id="MF_00384">
    <property type="entry name" value="Homoser_kinase"/>
    <property type="match status" value="1"/>
</dbReference>
<keyword evidence="9 12" id="KW-0418">Kinase</keyword>
<evidence type="ECO:0000256" key="8">
    <source>
        <dbReference type="ARBA" id="ARBA00022741"/>
    </source>
</evidence>
<evidence type="ECO:0000256" key="6">
    <source>
        <dbReference type="ARBA" id="ARBA00022679"/>
    </source>
</evidence>
<dbReference type="PANTHER" id="PTHR20861">
    <property type="entry name" value="HOMOSERINE/4-DIPHOSPHOCYTIDYL-2-C-METHYL-D-ERYTHRITOL KINASE"/>
    <property type="match status" value="1"/>
</dbReference>
<evidence type="ECO:0000256" key="7">
    <source>
        <dbReference type="ARBA" id="ARBA00022697"/>
    </source>
</evidence>
<comment type="catalytic activity">
    <reaction evidence="11 12">
        <text>L-homoserine + ATP = O-phospho-L-homoserine + ADP + H(+)</text>
        <dbReference type="Rhea" id="RHEA:13985"/>
        <dbReference type="ChEBI" id="CHEBI:15378"/>
        <dbReference type="ChEBI" id="CHEBI:30616"/>
        <dbReference type="ChEBI" id="CHEBI:57476"/>
        <dbReference type="ChEBI" id="CHEBI:57590"/>
        <dbReference type="ChEBI" id="CHEBI:456216"/>
        <dbReference type="EC" id="2.7.1.39"/>
    </reaction>
</comment>
<evidence type="ECO:0000313" key="15">
    <source>
        <dbReference type="EMBL" id="CAI9086753.1"/>
    </source>
</evidence>
<dbReference type="PANTHER" id="PTHR20861:SF1">
    <property type="entry name" value="HOMOSERINE KINASE"/>
    <property type="match status" value="1"/>
</dbReference>
<comment type="similarity">
    <text evidence="2 12">Belongs to the GHMP kinase family. Homoserine kinase subfamily.</text>
</comment>
<dbReference type="Pfam" id="PF08544">
    <property type="entry name" value="GHMP_kinases_C"/>
    <property type="match status" value="1"/>
</dbReference>
<dbReference type="Gene3D" id="3.30.230.10">
    <property type="match status" value="1"/>
</dbReference>
<protein>
    <recommendedName>
        <fullName evidence="4 12">Homoserine kinase</fullName>
        <shortName evidence="12">HK</shortName>
        <shortName evidence="12">HSK</shortName>
        <ecNumber evidence="3 12">2.7.1.39</ecNumber>
    </recommendedName>
</protein>
<evidence type="ECO:0000259" key="13">
    <source>
        <dbReference type="Pfam" id="PF00288"/>
    </source>
</evidence>
<keyword evidence="5 12" id="KW-0028">Amino-acid biosynthesis</keyword>
<dbReference type="Pfam" id="PF00288">
    <property type="entry name" value="GHMP_kinases_N"/>
    <property type="match status" value="1"/>
</dbReference>
<evidence type="ECO:0000256" key="10">
    <source>
        <dbReference type="ARBA" id="ARBA00022840"/>
    </source>
</evidence>